<accession>A0A6C0C5S6</accession>
<sequence length="133" mass="16106">MFVQFNYKDFPLVHVIFGKLNSTNEFNQFINEWLRLYEQKNPFTFIFDTTNLEVLNIKYSFKMSAFIYRLKKEPIQYLEKSIIIVKNNFIQYLLDLIFFIQSPVAPVYIIKDEINVKRILNNENVEECKIIYP</sequence>
<dbReference type="AlphaFoldDB" id="A0A6C0C5S6"/>
<protein>
    <recommendedName>
        <fullName evidence="2">CRAL-TRIO domain-containing protein</fullName>
    </recommendedName>
</protein>
<reference evidence="1" key="1">
    <citation type="journal article" date="2020" name="Nature">
        <title>Giant virus diversity and host interactions through global metagenomics.</title>
        <authorList>
            <person name="Schulz F."/>
            <person name="Roux S."/>
            <person name="Paez-Espino D."/>
            <person name="Jungbluth S."/>
            <person name="Walsh D.A."/>
            <person name="Denef V.J."/>
            <person name="McMahon K.D."/>
            <person name="Konstantinidis K.T."/>
            <person name="Eloe-Fadrosh E.A."/>
            <person name="Kyrpides N.C."/>
            <person name="Woyke T."/>
        </authorList>
    </citation>
    <scope>NUCLEOTIDE SEQUENCE</scope>
    <source>
        <strain evidence="1">GVMAG-M-3300020187-37</strain>
    </source>
</reference>
<evidence type="ECO:0000313" key="1">
    <source>
        <dbReference type="EMBL" id="QHS99696.1"/>
    </source>
</evidence>
<name>A0A6C0C5S6_9ZZZZ</name>
<evidence type="ECO:0008006" key="2">
    <source>
        <dbReference type="Google" id="ProtNLM"/>
    </source>
</evidence>
<proteinExistence type="predicted"/>
<organism evidence="1">
    <name type="scientific">viral metagenome</name>
    <dbReference type="NCBI Taxonomy" id="1070528"/>
    <lineage>
        <taxon>unclassified sequences</taxon>
        <taxon>metagenomes</taxon>
        <taxon>organismal metagenomes</taxon>
    </lineage>
</organism>
<dbReference type="EMBL" id="MN739346">
    <property type="protein sequence ID" value="QHS99696.1"/>
    <property type="molecule type" value="Genomic_DNA"/>
</dbReference>